<keyword evidence="6" id="KW-1185">Reference proteome</keyword>
<proteinExistence type="predicted"/>
<evidence type="ECO:0000259" key="4">
    <source>
        <dbReference type="PROSITE" id="PS50102"/>
    </source>
</evidence>
<dbReference type="OrthoDB" id="5964158at2759"/>
<reference evidence="5" key="1">
    <citation type="submission" date="2023-01" db="EMBL/GenBank/DDBJ databases">
        <title>Genome assembly of the deep-sea coral Lophelia pertusa.</title>
        <authorList>
            <person name="Herrera S."/>
            <person name="Cordes E."/>
        </authorList>
    </citation>
    <scope>NUCLEOTIDE SEQUENCE</scope>
    <source>
        <strain evidence="5">USNM1676648</strain>
        <tissue evidence="5">Polyp</tissue>
    </source>
</reference>
<dbReference type="SMART" id="SM00360">
    <property type="entry name" value="RRM"/>
    <property type="match status" value="2"/>
</dbReference>
<dbReference type="InterPro" id="IPR012677">
    <property type="entry name" value="Nucleotide-bd_a/b_plait_sf"/>
</dbReference>
<feature type="domain" description="RRM" evidence="4">
    <location>
        <begin position="178"/>
        <end position="262"/>
    </location>
</feature>
<evidence type="ECO:0000256" key="3">
    <source>
        <dbReference type="SAM" id="MobiDB-lite"/>
    </source>
</evidence>
<dbReference type="EMBL" id="MU827317">
    <property type="protein sequence ID" value="KAJ7357810.1"/>
    <property type="molecule type" value="Genomic_DNA"/>
</dbReference>
<feature type="region of interest" description="Disordered" evidence="3">
    <location>
        <begin position="42"/>
        <end position="92"/>
    </location>
</feature>
<accession>A0A9X0CJY1</accession>
<dbReference type="Pfam" id="PF00076">
    <property type="entry name" value="RRM_1"/>
    <property type="match status" value="2"/>
</dbReference>
<dbReference type="PANTHER" id="PTHR48025:SF1">
    <property type="entry name" value="RRM DOMAIN-CONTAINING PROTEIN"/>
    <property type="match status" value="1"/>
</dbReference>
<gene>
    <name evidence="5" type="ORF">OS493_022620</name>
</gene>
<protein>
    <recommendedName>
        <fullName evidence="4">RRM domain-containing protein</fullName>
    </recommendedName>
</protein>
<evidence type="ECO:0000256" key="2">
    <source>
        <dbReference type="PROSITE-ProRule" id="PRU00176"/>
    </source>
</evidence>
<dbReference type="PROSITE" id="PS50102">
    <property type="entry name" value="RRM"/>
    <property type="match status" value="2"/>
</dbReference>
<feature type="compositionally biased region" description="Basic and acidic residues" evidence="3">
    <location>
        <begin position="269"/>
        <end position="289"/>
    </location>
</feature>
<feature type="region of interest" description="Disordered" evidence="3">
    <location>
        <begin position="269"/>
        <end position="336"/>
    </location>
</feature>
<evidence type="ECO:0000256" key="1">
    <source>
        <dbReference type="ARBA" id="ARBA00022884"/>
    </source>
</evidence>
<sequence>MQKQPSISVTQEEISDIQHDPVIQKLFEDAIEVLRLAGADDHEKATVTVKYPSSDKSNQGAQQGLRWEKKQLQQNNTKQAKKPATITKSKRKKLERIKAPVTVFRKTEQVEVPSEEEQQTTVAEDVELCRADAFPRNEHDTASKDKQNSTERIQDYTYLSSEKDVALWKMLAASPTNRNVFVGGLDHGVRSEMLHAAFEAFSLKEEDQAQIKAHVVMDVARNQSKGYGFVKFPCRRSAELAMICMQEFEIYGRAMQLGWGQENREERLLDTEDSRECTIDQQQHRKESSTKMSAKTKGDIVSDTVYSDAGDHVPKPSLKRCASGWDQEAPNNSDQNPRRAIQWLTHDQKVALVKSVCSNLRSCGVRGHLGVFGVHYEADNSRVYVVCAKHVTQTQLLDEFKVFGTAEVKLNNDVNGFSKGCAFVQYTDSTCAERAIKQLHGKVVGGMPMKVMVAEPKVRKGSRGKKTV</sequence>
<evidence type="ECO:0000313" key="6">
    <source>
        <dbReference type="Proteomes" id="UP001163046"/>
    </source>
</evidence>
<dbReference type="Proteomes" id="UP001163046">
    <property type="component" value="Unassembled WGS sequence"/>
</dbReference>
<dbReference type="Gene3D" id="3.30.70.330">
    <property type="match status" value="2"/>
</dbReference>
<keyword evidence="1 2" id="KW-0694">RNA-binding</keyword>
<dbReference type="CDD" id="cd00590">
    <property type="entry name" value="RRM_SF"/>
    <property type="match status" value="1"/>
</dbReference>
<evidence type="ECO:0000313" key="5">
    <source>
        <dbReference type="EMBL" id="KAJ7357810.1"/>
    </source>
</evidence>
<organism evidence="5 6">
    <name type="scientific">Desmophyllum pertusum</name>
    <dbReference type="NCBI Taxonomy" id="174260"/>
    <lineage>
        <taxon>Eukaryota</taxon>
        <taxon>Metazoa</taxon>
        <taxon>Cnidaria</taxon>
        <taxon>Anthozoa</taxon>
        <taxon>Hexacorallia</taxon>
        <taxon>Scleractinia</taxon>
        <taxon>Caryophylliina</taxon>
        <taxon>Caryophylliidae</taxon>
        <taxon>Desmophyllum</taxon>
    </lineage>
</organism>
<dbReference type="InterPro" id="IPR000504">
    <property type="entry name" value="RRM_dom"/>
</dbReference>
<feature type="domain" description="RRM" evidence="4">
    <location>
        <begin position="381"/>
        <end position="456"/>
    </location>
</feature>
<dbReference type="PANTHER" id="PTHR48025">
    <property type="entry name" value="OS02G0815200 PROTEIN"/>
    <property type="match status" value="1"/>
</dbReference>
<comment type="caution">
    <text evidence="5">The sequence shown here is derived from an EMBL/GenBank/DDBJ whole genome shotgun (WGS) entry which is preliminary data.</text>
</comment>
<dbReference type="InterPro" id="IPR050502">
    <property type="entry name" value="Euk_RNA-bind_prot"/>
</dbReference>
<dbReference type="SUPFAM" id="SSF54928">
    <property type="entry name" value="RNA-binding domain, RBD"/>
    <property type="match status" value="2"/>
</dbReference>
<dbReference type="AlphaFoldDB" id="A0A9X0CJY1"/>
<name>A0A9X0CJY1_9CNID</name>
<dbReference type="InterPro" id="IPR035979">
    <property type="entry name" value="RBD_domain_sf"/>
</dbReference>
<dbReference type="GO" id="GO:0003729">
    <property type="term" value="F:mRNA binding"/>
    <property type="evidence" value="ECO:0007669"/>
    <property type="project" value="TreeGrafter"/>
</dbReference>